<keyword evidence="7" id="KW-1185">Reference proteome</keyword>
<feature type="transmembrane region" description="Helical" evidence="4">
    <location>
        <begin position="162"/>
        <end position="182"/>
    </location>
</feature>
<feature type="transmembrane region" description="Helical" evidence="4">
    <location>
        <begin position="35"/>
        <end position="56"/>
    </location>
</feature>
<keyword evidence="4" id="KW-0812">Transmembrane</keyword>
<proteinExistence type="inferred from homology"/>
<feature type="transmembrane region" description="Helical" evidence="4">
    <location>
        <begin position="76"/>
        <end position="98"/>
    </location>
</feature>
<organism evidence="6 7">
    <name type="scientific">Talaromyces rugulosus</name>
    <name type="common">Penicillium rugulosum</name>
    <dbReference type="NCBI Taxonomy" id="121627"/>
    <lineage>
        <taxon>Eukaryota</taxon>
        <taxon>Fungi</taxon>
        <taxon>Dikarya</taxon>
        <taxon>Ascomycota</taxon>
        <taxon>Pezizomycotina</taxon>
        <taxon>Eurotiomycetes</taxon>
        <taxon>Eurotiomycetidae</taxon>
        <taxon>Eurotiales</taxon>
        <taxon>Trichocomaceae</taxon>
        <taxon>Talaromyces</taxon>
        <taxon>Talaromyces sect. Islandici</taxon>
    </lineage>
</organism>
<accession>A0A7H8R1E2</accession>
<protein>
    <recommendedName>
        <fullName evidence="5">Major facilitator superfamily (MFS) profile domain-containing protein</fullName>
    </recommendedName>
</protein>
<dbReference type="GO" id="GO:0022857">
    <property type="term" value="F:transmembrane transporter activity"/>
    <property type="evidence" value="ECO:0007669"/>
    <property type="project" value="InterPro"/>
</dbReference>
<evidence type="ECO:0000313" key="6">
    <source>
        <dbReference type="EMBL" id="QKX60182.1"/>
    </source>
</evidence>
<dbReference type="InterPro" id="IPR011701">
    <property type="entry name" value="MFS"/>
</dbReference>
<feature type="domain" description="Major facilitator superfamily (MFS) profile" evidence="5">
    <location>
        <begin position="22"/>
        <end position="425"/>
    </location>
</feature>
<dbReference type="KEGG" id="trg:TRUGW13939_07325"/>
<feature type="transmembrane region" description="Helical" evidence="4">
    <location>
        <begin position="368"/>
        <end position="386"/>
    </location>
</feature>
<dbReference type="PROSITE" id="PS50850">
    <property type="entry name" value="MFS"/>
    <property type="match status" value="1"/>
</dbReference>
<evidence type="ECO:0000256" key="1">
    <source>
        <dbReference type="ARBA" id="ARBA00004141"/>
    </source>
</evidence>
<dbReference type="Pfam" id="PF07690">
    <property type="entry name" value="MFS_1"/>
    <property type="match status" value="1"/>
</dbReference>
<dbReference type="GO" id="GO:0016020">
    <property type="term" value="C:membrane"/>
    <property type="evidence" value="ECO:0007669"/>
    <property type="project" value="UniProtKB-SubCell"/>
</dbReference>
<feature type="transmembrane region" description="Helical" evidence="4">
    <location>
        <begin position="398"/>
        <end position="421"/>
    </location>
</feature>
<keyword evidence="4" id="KW-1133">Transmembrane helix</keyword>
<dbReference type="PANTHER" id="PTHR11360">
    <property type="entry name" value="MONOCARBOXYLATE TRANSPORTER"/>
    <property type="match status" value="1"/>
</dbReference>
<dbReference type="SUPFAM" id="SSF103473">
    <property type="entry name" value="MFS general substrate transporter"/>
    <property type="match status" value="1"/>
</dbReference>
<sequence>MDESKNTNNLDPVSEPSEKGDEVPSPVAGEFTTRATLALIGATGATFCTVGFQNAFGVFQTYYSEVLMPDESESSIGWIGAINIFILFSGSLVTGRILDLFGPTAMFWLGSLINIFSMMMISLCRKYWELILAQGVLLGVGNAFLVCPALALVGQYFMKRRAVAIGVTIAGSSLGGVVWPIVVHELIQKPNIGFPWTIRISGFIMLPILAVSSIIARPPLVSKPTGDQAQKQSPPSPAWDWAIINKKEMLLTAFGFFFTYFGMFTPFFFVTSYAIQHGFSSNLAFYTISMINGASLFGRILPGMVADRYGKFNLCVLMIALSGIIALCWTTVTSVAGLVIFSLAYGFCSGGILSLQPACAAQVATPKTIGTAIGFILASASLSALAGTPVSGALIDRYGYLSVSIYSGVSLLAGSSVLAMARLAQNRKLFAVV</sequence>
<dbReference type="CDD" id="cd17352">
    <property type="entry name" value="MFS_MCT_SLC16"/>
    <property type="match status" value="1"/>
</dbReference>
<comment type="subcellular location">
    <subcellularLocation>
        <location evidence="1">Membrane</location>
        <topology evidence="1">Multi-pass membrane protein</topology>
    </subcellularLocation>
</comment>
<dbReference type="InterPro" id="IPR050327">
    <property type="entry name" value="Proton-linked_MCT"/>
</dbReference>
<feature type="compositionally biased region" description="Polar residues" evidence="3">
    <location>
        <begin position="1"/>
        <end position="11"/>
    </location>
</feature>
<gene>
    <name evidence="6" type="ORF">TRUGW13939_07325</name>
</gene>
<dbReference type="EMBL" id="CP055901">
    <property type="protein sequence ID" value="QKX60182.1"/>
    <property type="molecule type" value="Genomic_DNA"/>
</dbReference>
<dbReference type="InterPro" id="IPR036259">
    <property type="entry name" value="MFS_trans_sf"/>
</dbReference>
<name>A0A7H8R1E2_TALRU</name>
<feature type="transmembrane region" description="Helical" evidence="4">
    <location>
        <begin position="283"/>
        <end position="302"/>
    </location>
</feature>
<feature type="transmembrane region" description="Helical" evidence="4">
    <location>
        <begin position="130"/>
        <end position="153"/>
    </location>
</feature>
<evidence type="ECO:0000256" key="3">
    <source>
        <dbReference type="SAM" id="MobiDB-lite"/>
    </source>
</evidence>
<keyword evidence="4" id="KW-0472">Membrane</keyword>
<feature type="transmembrane region" description="Helical" evidence="4">
    <location>
        <begin position="338"/>
        <end position="356"/>
    </location>
</feature>
<feature type="transmembrane region" description="Helical" evidence="4">
    <location>
        <begin position="249"/>
        <end position="271"/>
    </location>
</feature>
<dbReference type="RefSeq" id="XP_035346359.1">
    <property type="nucleotide sequence ID" value="XM_035490466.1"/>
</dbReference>
<dbReference type="AlphaFoldDB" id="A0A7H8R1E2"/>
<comment type="similarity">
    <text evidence="2">Belongs to the major facilitator superfamily. Monocarboxylate porter (TC 2.A.1.13) family.</text>
</comment>
<evidence type="ECO:0000256" key="2">
    <source>
        <dbReference type="ARBA" id="ARBA00006727"/>
    </source>
</evidence>
<feature type="transmembrane region" description="Helical" evidence="4">
    <location>
        <begin position="194"/>
        <end position="216"/>
    </location>
</feature>
<evidence type="ECO:0000313" key="7">
    <source>
        <dbReference type="Proteomes" id="UP000509510"/>
    </source>
</evidence>
<evidence type="ECO:0000256" key="4">
    <source>
        <dbReference type="SAM" id="Phobius"/>
    </source>
</evidence>
<evidence type="ECO:0000259" key="5">
    <source>
        <dbReference type="PROSITE" id="PS50850"/>
    </source>
</evidence>
<feature type="region of interest" description="Disordered" evidence="3">
    <location>
        <begin position="1"/>
        <end position="26"/>
    </location>
</feature>
<feature type="transmembrane region" description="Helical" evidence="4">
    <location>
        <begin position="105"/>
        <end position="124"/>
    </location>
</feature>
<dbReference type="InterPro" id="IPR020846">
    <property type="entry name" value="MFS_dom"/>
</dbReference>
<reference evidence="7" key="1">
    <citation type="submission" date="2020-06" db="EMBL/GenBank/DDBJ databases">
        <title>A chromosome-scale genome assembly of Talaromyces rugulosus W13939.</title>
        <authorList>
            <person name="Wang B."/>
            <person name="Guo L."/>
            <person name="Ye K."/>
            <person name="Wang L."/>
        </authorList>
    </citation>
    <scope>NUCLEOTIDE SEQUENCE [LARGE SCALE GENOMIC DNA]</scope>
    <source>
        <strain evidence="7">W13939</strain>
    </source>
</reference>
<feature type="transmembrane region" description="Helical" evidence="4">
    <location>
        <begin position="314"/>
        <end position="332"/>
    </location>
</feature>
<dbReference type="GeneID" id="55994818"/>
<dbReference type="Proteomes" id="UP000509510">
    <property type="component" value="Chromosome IV"/>
</dbReference>
<dbReference type="OrthoDB" id="6499973at2759"/>
<dbReference type="Gene3D" id="1.20.1250.20">
    <property type="entry name" value="MFS general substrate transporter like domains"/>
    <property type="match status" value="1"/>
</dbReference>
<dbReference type="PANTHER" id="PTHR11360:SF250">
    <property type="entry name" value="MFS-TYPE TRANSPORTER AFUA_1G00970"/>
    <property type="match status" value="1"/>
</dbReference>